<reference evidence="2" key="1">
    <citation type="submission" date="2016-06" db="EMBL/GenBank/DDBJ databases">
        <title>Parallel loss of symbiosis genes in relatives of nitrogen-fixing non-legume Parasponia.</title>
        <authorList>
            <person name="Van Velzen R."/>
            <person name="Holmer R."/>
            <person name="Bu F."/>
            <person name="Rutten L."/>
            <person name="Van Zeijl A."/>
            <person name="Liu W."/>
            <person name="Santuari L."/>
            <person name="Cao Q."/>
            <person name="Sharma T."/>
            <person name="Shen D."/>
            <person name="Roswanjaya Y."/>
            <person name="Wardhani T."/>
            <person name="Kalhor M.S."/>
            <person name="Jansen J."/>
            <person name="Van den Hoogen J."/>
            <person name="Gungor B."/>
            <person name="Hartog M."/>
            <person name="Hontelez J."/>
            <person name="Verver J."/>
            <person name="Yang W.-C."/>
            <person name="Schijlen E."/>
            <person name="Repin R."/>
            <person name="Schilthuizen M."/>
            <person name="Schranz E."/>
            <person name="Heidstra R."/>
            <person name="Miyata K."/>
            <person name="Fedorova E."/>
            <person name="Kohlen W."/>
            <person name="Bisseling T."/>
            <person name="Smit S."/>
            <person name="Geurts R."/>
        </authorList>
    </citation>
    <scope>NUCLEOTIDE SEQUENCE [LARGE SCALE GENOMIC DNA]</scope>
    <source>
        <strain evidence="2">cv. WU1-14</strain>
    </source>
</reference>
<accession>A0A2P5A960</accession>
<keyword evidence="2" id="KW-1185">Reference proteome</keyword>
<name>A0A2P5A960_PARAD</name>
<evidence type="ECO:0000313" key="1">
    <source>
        <dbReference type="EMBL" id="PON33063.1"/>
    </source>
</evidence>
<dbReference type="Proteomes" id="UP000237105">
    <property type="component" value="Unassembled WGS sequence"/>
</dbReference>
<evidence type="ECO:0000313" key="2">
    <source>
        <dbReference type="Proteomes" id="UP000237105"/>
    </source>
</evidence>
<organism evidence="1 2">
    <name type="scientific">Parasponia andersonii</name>
    <name type="common">Sponia andersonii</name>
    <dbReference type="NCBI Taxonomy" id="3476"/>
    <lineage>
        <taxon>Eukaryota</taxon>
        <taxon>Viridiplantae</taxon>
        <taxon>Streptophyta</taxon>
        <taxon>Embryophyta</taxon>
        <taxon>Tracheophyta</taxon>
        <taxon>Spermatophyta</taxon>
        <taxon>Magnoliopsida</taxon>
        <taxon>eudicotyledons</taxon>
        <taxon>Gunneridae</taxon>
        <taxon>Pentapetalae</taxon>
        <taxon>rosids</taxon>
        <taxon>fabids</taxon>
        <taxon>Rosales</taxon>
        <taxon>Cannabaceae</taxon>
        <taxon>Parasponia</taxon>
    </lineage>
</organism>
<dbReference type="AlphaFoldDB" id="A0A2P5A960"/>
<gene>
    <name evidence="1" type="ORF">PanWU01x14_355710</name>
</gene>
<comment type="caution">
    <text evidence="1">The sequence shown here is derived from an EMBL/GenBank/DDBJ whole genome shotgun (WGS) entry which is preliminary data.</text>
</comment>
<dbReference type="EMBL" id="JXTB01000759">
    <property type="protein sequence ID" value="PON33063.1"/>
    <property type="molecule type" value="Genomic_DNA"/>
</dbReference>
<protein>
    <submittedName>
        <fullName evidence="1">Uncharacterized protein</fullName>
    </submittedName>
</protein>
<sequence length="89" mass="9704">MVSGGKSELGAGADSIDEIWARMNEMKMTQLGMIEPELDSFEQASAGVDGIDRNCASEPEEDGVDGMTRLKLRELDCFDVDGRKMTVSE</sequence>
<proteinExistence type="predicted"/>